<dbReference type="Gene3D" id="3.30.420.10">
    <property type="entry name" value="Ribonuclease H-like superfamily/Ribonuclease H"/>
    <property type="match status" value="1"/>
</dbReference>
<dbReference type="EMBL" id="NBNE01023454">
    <property type="protein sequence ID" value="OWY90261.1"/>
    <property type="molecule type" value="Genomic_DNA"/>
</dbReference>
<evidence type="ECO:0000259" key="1">
    <source>
        <dbReference type="PROSITE" id="PS50994"/>
    </source>
</evidence>
<keyword evidence="3" id="KW-1185">Reference proteome</keyword>
<dbReference type="AlphaFoldDB" id="A0A225UBE1"/>
<accession>A0A225UBE1</accession>
<protein>
    <recommendedName>
        <fullName evidence="1">Integrase catalytic domain-containing protein</fullName>
    </recommendedName>
</protein>
<evidence type="ECO:0000313" key="2">
    <source>
        <dbReference type="EMBL" id="OWY90261.1"/>
    </source>
</evidence>
<sequence length="115" mass="12664">MPASIVSDRDPRFTSAFWSKLFEIVGTKLKMSTAAHLETDGQTERVNSVVEDVLQSYETSFQNWSSFLPIAEFAINNADNASMGVTSLFINNARHPRVPTLLAMGPPPHPRGSTL</sequence>
<dbReference type="InterPro" id="IPR050951">
    <property type="entry name" value="Retrovirus_Pol_polyprotein"/>
</dbReference>
<dbReference type="OrthoDB" id="115056at2759"/>
<gene>
    <name evidence="2" type="ORF">PHMEG_00041698</name>
</gene>
<dbReference type="InterPro" id="IPR036397">
    <property type="entry name" value="RNaseH_sf"/>
</dbReference>
<evidence type="ECO:0000313" key="3">
    <source>
        <dbReference type="Proteomes" id="UP000198211"/>
    </source>
</evidence>
<dbReference type="PANTHER" id="PTHR37984:SF5">
    <property type="entry name" value="PROTEIN NYNRIN-LIKE"/>
    <property type="match status" value="1"/>
</dbReference>
<dbReference type="SUPFAM" id="SSF53098">
    <property type="entry name" value="Ribonuclease H-like"/>
    <property type="match status" value="1"/>
</dbReference>
<dbReference type="Proteomes" id="UP000198211">
    <property type="component" value="Unassembled WGS sequence"/>
</dbReference>
<dbReference type="PROSITE" id="PS50994">
    <property type="entry name" value="INTEGRASE"/>
    <property type="match status" value="1"/>
</dbReference>
<name>A0A225UBE1_9STRA</name>
<dbReference type="GO" id="GO:0003676">
    <property type="term" value="F:nucleic acid binding"/>
    <property type="evidence" value="ECO:0007669"/>
    <property type="project" value="InterPro"/>
</dbReference>
<dbReference type="InterPro" id="IPR001584">
    <property type="entry name" value="Integrase_cat-core"/>
</dbReference>
<proteinExistence type="predicted"/>
<feature type="domain" description="Integrase catalytic" evidence="1">
    <location>
        <begin position="1"/>
        <end position="115"/>
    </location>
</feature>
<dbReference type="InterPro" id="IPR012337">
    <property type="entry name" value="RNaseH-like_sf"/>
</dbReference>
<reference evidence="3" key="1">
    <citation type="submission" date="2017-03" db="EMBL/GenBank/DDBJ databases">
        <title>Phytopthora megakarya and P. palmivora, two closely related causual agents of cacao black pod achieved similar genome size and gene model numbers by different mechanisms.</title>
        <authorList>
            <person name="Ali S."/>
            <person name="Shao J."/>
            <person name="Larry D.J."/>
            <person name="Kronmiller B."/>
            <person name="Shen D."/>
            <person name="Strem M.D."/>
            <person name="Melnick R.L."/>
            <person name="Guiltinan M.J."/>
            <person name="Tyler B.M."/>
            <person name="Meinhardt L.W."/>
            <person name="Bailey B.A."/>
        </authorList>
    </citation>
    <scope>NUCLEOTIDE SEQUENCE [LARGE SCALE GENOMIC DNA]</scope>
    <source>
        <strain evidence="3">zdho120</strain>
    </source>
</reference>
<dbReference type="GO" id="GO:0015074">
    <property type="term" value="P:DNA integration"/>
    <property type="evidence" value="ECO:0007669"/>
    <property type="project" value="InterPro"/>
</dbReference>
<dbReference type="STRING" id="4795.A0A225UBE1"/>
<comment type="caution">
    <text evidence="2">The sequence shown here is derived from an EMBL/GenBank/DDBJ whole genome shotgun (WGS) entry which is preliminary data.</text>
</comment>
<organism evidence="2 3">
    <name type="scientific">Phytophthora megakarya</name>
    <dbReference type="NCBI Taxonomy" id="4795"/>
    <lineage>
        <taxon>Eukaryota</taxon>
        <taxon>Sar</taxon>
        <taxon>Stramenopiles</taxon>
        <taxon>Oomycota</taxon>
        <taxon>Peronosporomycetes</taxon>
        <taxon>Peronosporales</taxon>
        <taxon>Peronosporaceae</taxon>
        <taxon>Phytophthora</taxon>
    </lineage>
</organism>
<feature type="non-terminal residue" evidence="2">
    <location>
        <position position="115"/>
    </location>
</feature>
<dbReference type="PANTHER" id="PTHR37984">
    <property type="entry name" value="PROTEIN CBG26694"/>
    <property type="match status" value="1"/>
</dbReference>